<sequence>MEKMEGVRSLPEGVTSTINVLIDRALSGTSMVKSAEGILTLLRKEQVLLQLRLTPKMVGVHPRNRDGVGVAVREVHSLLADILDTGFVPSLVSALAFEVTGPEELEFNRKLIESAGGQLGVADVAQTRYLSVCGSHTNFVLRLFVDSVEHSQNQQVTVNGRLSQDALPLADTAFFQAVQEGWSGRSFPRGSHCSFHVYQRSCNRLEILPSTAGRARCKCCSGCTPCALSTSKGERVNLEEVKRRALASKPAFAASLSDMWTFVMRYSGGAKANMMQETQQFVMTNTKSTQLGAPLWKALVEESKIATNPLVRWRHAILKQGYFHGVKALDVKRSFSKDMVRRVAEANDLMLEVYKSTDAMANDVIKLLATLTGHEIPNRWSAEDLENALESVPSSSKEPTMSLHELGEDGQLMDPSVLVKEAGWAVGQSCRRVKDKLVGIITEITHETVKIDCGKGLLSKVPLSEFEAGMWQHFTPKGLPSALDFKEEWLPHKSLEFQVHRLKAMIMGELFDLSESHVEKMHTQKLQVQTKPSKALVAKEKILSKKLILVPSTVKIQAKHKRDKKETYEVLQTMMPEEIFYLSGKNKAFQFPCVRNIRILQPGEGLMIAKESKESRVEEKPKKRQRT</sequence>
<dbReference type="EMBL" id="CAXAMN010010857">
    <property type="protein sequence ID" value="CAK9032917.1"/>
    <property type="molecule type" value="Genomic_DNA"/>
</dbReference>
<gene>
    <name evidence="1" type="ORF">CCMP2556_LOCUS18855</name>
    <name evidence="2" type="ORF">CCMP2556_LOCUS18919</name>
</gene>
<evidence type="ECO:0000313" key="3">
    <source>
        <dbReference type="Proteomes" id="UP001642484"/>
    </source>
</evidence>
<accession>A0ABP0L3X8</accession>
<dbReference type="EMBL" id="CAXAMN010010891">
    <property type="protein sequence ID" value="CAK9033058.1"/>
    <property type="molecule type" value="Genomic_DNA"/>
</dbReference>
<evidence type="ECO:0000313" key="1">
    <source>
        <dbReference type="EMBL" id="CAK9032917.1"/>
    </source>
</evidence>
<keyword evidence="3" id="KW-1185">Reference proteome</keyword>
<proteinExistence type="predicted"/>
<protein>
    <submittedName>
        <fullName evidence="1">Uncharacterized protein</fullName>
    </submittedName>
</protein>
<organism evidence="1 3">
    <name type="scientific">Durusdinium trenchii</name>
    <dbReference type="NCBI Taxonomy" id="1381693"/>
    <lineage>
        <taxon>Eukaryota</taxon>
        <taxon>Sar</taxon>
        <taxon>Alveolata</taxon>
        <taxon>Dinophyceae</taxon>
        <taxon>Suessiales</taxon>
        <taxon>Symbiodiniaceae</taxon>
        <taxon>Durusdinium</taxon>
    </lineage>
</organism>
<comment type="caution">
    <text evidence="1">The sequence shown here is derived from an EMBL/GenBank/DDBJ whole genome shotgun (WGS) entry which is preliminary data.</text>
</comment>
<reference evidence="1 3" key="1">
    <citation type="submission" date="2024-02" db="EMBL/GenBank/DDBJ databases">
        <authorList>
            <person name="Chen Y."/>
            <person name="Shah S."/>
            <person name="Dougan E. K."/>
            <person name="Thang M."/>
            <person name="Chan C."/>
        </authorList>
    </citation>
    <scope>NUCLEOTIDE SEQUENCE [LARGE SCALE GENOMIC DNA]</scope>
</reference>
<name>A0ABP0L3X8_9DINO</name>
<dbReference type="Proteomes" id="UP001642484">
    <property type="component" value="Unassembled WGS sequence"/>
</dbReference>
<evidence type="ECO:0000313" key="2">
    <source>
        <dbReference type="EMBL" id="CAK9033058.1"/>
    </source>
</evidence>